<protein>
    <submittedName>
        <fullName evidence="1">Uncharacterized protein</fullName>
    </submittedName>
</protein>
<gene>
    <name evidence="1" type="ORF">LTRI10_LOCUS37556</name>
</gene>
<proteinExistence type="predicted"/>
<dbReference type="AlphaFoldDB" id="A0AAV2FGU1"/>
<sequence length="110" mass="12480">MWVLLKYYLMGFCTKLLLVRKPPPTETSTLSFAGMQRNLNFFSLPDSTSSGVDEEGECSLSKSKECPFVFCPETGKLSKLELPSPFKSWPQVQVIANYVPSHVSFRDLYM</sequence>
<evidence type="ECO:0000313" key="1">
    <source>
        <dbReference type="EMBL" id="CAL1397239.1"/>
    </source>
</evidence>
<dbReference type="Proteomes" id="UP001497516">
    <property type="component" value="Chromosome 6"/>
</dbReference>
<accession>A0AAV2FGU1</accession>
<dbReference type="EMBL" id="OZ034819">
    <property type="protein sequence ID" value="CAL1397239.1"/>
    <property type="molecule type" value="Genomic_DNA"/>
</dbReference>
<keyword evidence="2" id="KW-1185">Reference proteome</keyword>
<evidence type="ECO:0000313" key="2">
    <source>
        <dbReference type="Proteomes" id="UP001497516"/>
    </source>
</evidence>
<name>A0AAV2FGU1_9ROSI</name>
<organism evidence="1 2">
    <name type="scientific">Linum trigynum</name>
    <dbReference type="NCBI Taxonomy" id="586398"/>
    <lineage>
        <taxon>Eukaryota</taxon>
        <taxon>Viridiplantae</taxon>
        <taxon>Streptophyta</taxon>
        <taxon>Embryophyta</taxon>
        <taxon>Tracheophyta</taxon>
        <taxon>Spermatophyta</taxon>
        <taxon>Magnoliopsida</taxon>
        <taxon>eudicotyledons</taxon>
        <taxon>Gunneridae</taxon>
        <taxon>Pentapetalae</taxon>
        <taxon>rosids</taxon>
        <taxon>fabids</taxon>
        <taxon>Malpighiales</taxon>
        <taxon>Linaceae</taxon>
        <taxon>Linum</taxon>
    </lineage>
</organism>
<reference evidence="1 2" key="1">
    <citation type="submission" date="2024-04" db="EMBL/GenBank/DDBJ databases">
        <authorList>
            <person name="Fracassetti M."/>
        </authorList>
    </citation>
    <scope>NUCLEOTIDE SEQUENCE [LARGE SCALE GENOMIC DNA]</scope>
</reference>